<reference evidence="3 4" key="1">
    <citation type="submission" date="2019-09" db="EMBL/GenBank/DDBJ databases">
        <title>Bird 10,000 Genomes (B10K) Project - Family phase.</title>
        <authorList>
            <person name="Zhang G."/>
        </authorList>
    </citation>
    <scope>NUCLEOTIDE SEQUENCE [LARGE SCALE GENOMIC DNA]</scope>
    <source>
        <strain evidence="3">OUT-0055</strain>
        <tissue evidence="3">Blood</tissue>
    </source>
</reference>
<keyword evidence="3" id="KW-0269">Exonuclease</keyword>
<gene>
    <name evidence="3" type="primary">Mgme1</name>
    <name evidence="3" type="ORF">ATLROG_R13201</name>
</gene>
<feature type="non-terminal residue" evidence="3">
    <location>
        <position position="331"/>
    </location>
</feature>
<dbReference type="Pfam" id="PF12705">
    <property type="entry name" value="PDDEXK_1"/>
    <property type="match status" value="1"/>
</dbReference>
<dbReference type="PANTHER" id="PTHR31340">
    <property type="entry name" value="MITOCHONDRIAL GENOME MAINTENANCE EXONUCLEASE 1"/>
    <property type="match status" value="1"/>
</dbReference>
<dbReference type="EMBL" id="VZUJ01048559">
    <property type="protein sequence ID" value="NXV72539.1"/>
    <property type="molecule type" value="Genomic_DNA"/>
</dbReference>
<protein>
    <submittedName>
        <fullName evidence="3">MGME1 exonuclease</fullName>
    </submittedName>
</protein>
<keyword evidence="4" id="KW-1185">Reference proteome</keyword>
<dbReference type="GO" id="GO:0006264">
    <property type="term" value="P:mitochondrial DNA replication"/>
    <property type="evidence" value="ECO:0007669"/>
    <property type="project" value="TreeGrafter"/>
</dbReference>
<dbReference type="AlphaFoldDB" id="A0A7L3W9Y0"/>
<organism evidence="3 4">
    <name type="scientific">Atlantisia rogersi</name>
    <name type="common">Inaccessible Island rail</name>
    <dbReference type="NCBI Taxonomy" id="2478892"/>
    <lineage>
        <taxon>Eukaryota</taxon>
        <taxon>Metazoa</taxon>
        <taxon>Chordata</taxon>
        <taxon>Craniata</taxon>
        <taxon>Vertebrata</taxon>
        <taxon>Euteleostomi</taxon>
        <taxon>Archelosauria</taxon>
        <taxon>Archosauria</taxon>
        <taxon>Dinosauria</taxon>
        <taxon>Saurischia</taxon>
        <taxon>Theropoda</taxon>
        <taxon>Coelurosauria</taxon>
        <taxon>Aves</taxon>
        <taxon>Neognathae</taxon>
        <taxon>Neoaves</taxon>
        <taxon>Gruiformes</taxon>
        <taxon>Rallidae</taxon>
        <taxon>Atlantisia</taxon>
    </lineage>
</organism>
<dbReference type="OrthoDB" id="5777131at2759"/>
<dbReference type="InterPro" id="IPR011604">
    <property type="entry name" value="PDDEXK-like_dom_sf"/>
</dbReference>
<proteinExistence type="predicted"/>
<dbReference type="InterPro" id="IPR038726">
    <property type="entry name" value="PDDEXK_AddAB-type"/>
</dbReference>
<comment type="caution">
    <text evidence="3">The sequence shown here is derived from an EMBL/GenBank/DDBJ whole genome shotgun (WGS) entry which is preliminary data.</text>
</comment>
<feature type="region of interest" description="Disordered" evidence="1">
    <location>
        <begin position="110"/>
        <end position="132"/>
    </location>
</feature>
<evidence type="ECO:0000256" key="1">
    <source>
        <dbReference type="SAM" id="MobiDB-lite"/>
    </source>
</evidence>
<keyword evidence="3" id="KW-0378">Hydrolase</keyword>
<sequence length="331" mass="37984">LVRMKFLQLLSRKPGKLEMLFQTPFCQKQSPYLCLATSTCLYSKKKKVNSYEQVDQEKYKNLVYSVTSYKTSAQTPETILEEDNLLYGPPDKHRPLVKAETKTPKNWVPLINSKKKTPLPNRDSSLPTKISLPKTTMPSVTRVLQQTMSPQQSFYLERWKQKMILELGQDGFAEYSKKLFLQGELFHAALESIFLSEEVATKEQGEDDVVSGYLSSVQHVLKDISEVKALESAVQHEALQYLGLVDCVAKYRGQLCVIDWKTSEKPKPFLKNTFDNPLQVAAYIGAINHDANYDFQVSKSATCQDKQQHPHYFHFFPPTAFSICYPSWNCW</sequence>
<feature type="non-terminal residue" evidence="3">
    <location>
        <position position="1"/>
    </location>
</feature>
<evidence type="ECO:0000259" key="2">
    <source>
        <dbReference type="Pfam" id="PF12705"/>
    </source>
</evidence>
<evidence type="ECO:0000313" key="3">
    <source>
        <dbReference type="EMBL" id="NXV72539.1"/>
    </source>
</evidence>
<feature type="domain" description="PD-(D/E)XK endonuclease-like" evidence="2">
    <location>
        <begin position="182"/>
        <end position="294"/>
    </location>
</feature>
<keyword evidence="3" id="KW-0540">Nuclease</keyword>
<name>A0A7L3W9Y0_9GRUI</name>
<dbReference type="Gene3D" id="3.90.320.10">
    <property type="match status" value="1"/>
</dbReference>
<dbReference type="Proteomes" id="UP000518911">
    <property type="component" value="Unassembled WGS sequence"/>
</dbReference>
<evidence type="ECO:0000313" key="4">
    <source>
        <dbReference type="Proteomes" id="UP000518911"/>
    </source>
</evidence>
<dbReference type="GO" id="GO:0005739">
    <property type="term" value="C:mitochondrion"/>
    <property type="evidence" value="ECO:0007669"/>
    <property type="project" value="TreeGrafter"/>
</dbReference>
<feature type="compositionally biased region" description="Polar residues" evidence="1">
    <location>
        <begin position="122"/>
        <end position="132"/>
    </location>
</feature>
<dbReference type="PANTHER" id="PTHR31340:SF3">
    <property type="entry name" value="MITOCHONDRIAL GENOME MAINTENANCE EXONUCLEASE 1"/>
    <property type="match status" value="1"/>
</dbReference>
<dbReference type="GO" id="GO:0008297">
    <property type="term" value="F:single-stranded DNA exodeoxyribonuclease activity"/>
    <property type="evidence" value="ECO:0007669"/>
    <property type="project" value="TreeGrafter"/>
</dbReference>
<accession>A0A7L3W9Y0</accession>